<organism evidence="2">
    <name type="scientific">marine metagenome</name>
    <dbReference type="NCBI Taxonomy" id="408172"/>
    <lineage>
        <taxon>unclassified sequences</taxon>
        <taxon>metagenomes</taxon>
        <taxon>ecological metagenomes</taxon>
    </lineage>
</organism>
<keyword evidence="1" id="KW-0472">Membrane</keyword>
<evidence type="ECO:0000256" key="1">
    <source>
        <dbReference type="SAM" id="Phobius"/>
    </source>
</evidence>
<protein>
    <submittedName>
        <fullName evidence="2">Uncharacterized protein</fullName>
    </submittedName>
</protein>
<evidence type="ECO:0000313" key="2">
    <source>
        <dbReference type="EMBL" id="SVC38962.1"/>
    </source>
</evidence>
<feature type="transmembrane region" description="Helical" evidence="1">
    <location>
        <begin position="20"/>
        <end position="43"/>
    </location>
</feature>
<reference evidence="2" key="1">
    <citation type="submission" date="2018-05" db="EMBL/GenBank/DDBJ databases">
        <authorList>
            <person name="Lanie J.A."/>
            <person name="Ng W.-L."/>
            <person name="Kazmierczak K.M."/>
            <person name="Andrzejewski T.M."/>
            <person name="Davidsen T.M."/>
            <person name="Wayne K.J."/>
            <person name="Tettelin H."/>
            <person name="Glass J.I."/>
            <person name="Rusch D."/>
            <person name="Podicherti R."/>
            <person name="Tsui H.-C.T."/>
            <person name="Winkler M.E."/>
        </authorList>
    </citation>
    <scope>NUCLEOTIDE SEQUENCE</scope>
</reference>
<sequence length="63" mass="7189">MLSLIAFPTETTVGDVPQEVIYDLGLVYGPLVFVIYMGTILAISRYRISRTRHLEMLERLSTK</sequence>
<accession>A0A382LV76</accession>
<dbReference type="EMBL" id="UINC01088595">
    <property type="protein sequence ID" value="SVC38962.1"/>
    <property type="molecule type" value="Genomic_DNA"/>
</dbReference>
<keyword evidence="1" id="KW-0812">Transmembrane</keyword>
<dbReference type="AlphaFoldDB" id="A0A382LV76"/>
<gene>
    <name evidence="2" type="ORF">METZ01_LOCUS291816</name>
</gene>
<proteinExistence type="predicted"/>
<name>A0A382LV76_9ZZZZ</name>
<keyword evidence="1" id="KW-1133">Transmembrane helix</keyword>